<protein>
    <submittedName>
        <fullName evidence="2">Kelch repeat and BTB domain-containing protein</fullName>
    </submittedName>
</protein>
<dbReference type="OrthoDB" id="6359816at2759"/>
<dbReference type="SMART" id="SM00225">
    <property type="entry name" value="BTB"/>
    <property type="match status" value="1"/>
</dbReference>
<dbReference type="Proteomes" id="UP000462212">
    <property type="component" value="Unassembled WGS sequence"/>
</dbReference>
<dbReference type="CDD" id="cd18186">
    <property type="entry name" value="BTB_POZ_ZBTB_KLHL-like"/>
    <property type="match status" value="1"/>
</dbReference>
<evidence type="ECO:0000313" key="2">
    <source>
        <dbReference type="EMBL" id="TVY43768.1"/>
    </source>
</evidence>
<dbReference type="InterPro" id="IPR011333">
    <property type="entry name" value="SKP1/BTB/POZ_sf"/>
</dbReference>
<dbReference type="PROSITE" id="PS50097">
    <property type="entry name" value="BTB"/>
    <property type="match status" value="1"/>
</dbReference>
<evidence type="ECO:0000313" key="3">
    <source>
        <dbReference type="Proteomes" id="UP000462212"/>
    </source>
</evidence>
<dbReference type="InterPro" id="IPR000210">
    <property type="entry name" value="BTB/POZ_dom"/>
</dbReference>
<comment type="caution">
    <text evidence="2">The sequence shown here is derived from an EMBL/GenBank/DDBJ whole genome shotgun (WGS) entry which is preliminary data.</text>
</comment>
<dbReference type="PANTHER" id="PTHR47843">
    <property type="entry name" value="BTB DOMAIN-CONTAINING PROTEIN-RELATED"/>
    <property type="match status" value="1"/>
</dbReference>
<name>A0A8H8RZ76_9HELO</name>
<sequence>MPQAQSVVDTIKRCFDHDTYSDLTIKCRDRSWKLHRVIVCSQSNVLHAACMTGFKEAHTGVIDLDDDDPVSVEIMLKYFYTGKYNEPINESKELFLQLQAQVLTYNLADKYNIPTLMRLAEKRFRSTLDQGPTPEEYLSVVSAVYTVSTPTNALRAIAVEYARIKFRDMMHSTDLEILRAMLQDVPEFAFDVLQLLVNAPLRGHCSSCGSNQNAEAIQARCLNCGKGGISLTH</sequence>
<dbReference type="PANTHER" id="PTHR47843:SF5">
    <property type="entry name" value="BTB_POZ DOMAIN PROTEIN"/>
    <property type="match status" value="1"/>
</dbReference>
<dbReference type="EMBL" id="QGMJ01000057">
    <property type="protein sequence ID" value="TVY43768.1"/>
    <property type="molecule type" value="Genomic_DNA"/>
</dbReference>
<reference evidence="2 3" key="1">
    <citation type="submission" date="2018-05" db="EMBL/GenBank/DDBJ databases">
        <title>Genome sequencing and assembly of the regulated plant pathogen Lachnellula willkommii and related sister species for the development of diagnostic species identification markers.</title>
        <authorList>
            <person name="Giroux E."/>
            <person name="Bilodeau G."/>
        </authorList>
    </citation>
    <scope>NUCLEOTIDE SEQUENCE [LARGE SCALE GENOMIC DNA]</scope>
    <source>
        <strain evidence="2 3">CBS 197.66</strain>
    </source>
</reference>
<proteinExistence type="predicted"/>
<accession>A0A8H8RZ76</accession>
<gene>
    <name evidence="2" type="primary">KBTBD4</name>
    <name evidence="2" type="ORF">LSUB1_G001258</name>
</gene>
<dbReference type="SUPFAM" id="SSF54695">
    <property type="entry name" value="POZ domain"/>
    <property type="match status" value="1"/>
</dbReference>
<organism evidence="2 3">
    <name type="scientific">Lachnellula subtilissima</name>
    <dbReference type="NCBI Taxonomy" id="602034"/>
    <lineage>
        <taxon>Eukaryota</taxon>
        <taxon>Fungi</taxon>
        <taxon>Dikarya</taxon>
        <taxon>Ascomycota</taxon>
        <taxon>Pezizomycotina</taxon>
        <taxon>Leotiomycetes</taxon>
        <taxon>Helotiales</taxon>
        <taxon>Lachnaceae</taxon>
        <taxon>Lachnellula</taxon>
    </lineage>
</organism>
<keyword evidence="3" id="KW-1185">Reference proteome</keyword>
<feature type="domain" description="BTB" evidence="1">
    <location>
        <begin position="21"/>
        <end position="88"/>
    </location>
</feature>
<dbReference type="AlphaFoldDB" id="A0A8H8RZ76"/>
<dbReference type="Gene3D" id="3.30.710.10">
    <property type="entry name" value="Potassium Channel Kv1.1, Chain A"/>
    <property type="match status" value="1"/>
</dbReference>
<dbReference type="Pfam" id="PF00651">
    <property type="entry name" value="BTB"/>
    <property type="match status" value="1"/>
</dbReference>
<evidence type="ECO:0000259" key="1">
    <source>
        <dbReference type="PROSITE" id="PS50097"/>
    </source>
</evidence>